<dbReference type="EMBL" id="VYKL01000020">
    <property type="protein sequence ID" value="KAA9023131.1"/>
    <property type="molecule type" value="Genomic_DNA"/>
</dbReference>
<name>A0A5J5HNT8_9BACI</name>
<dbReference type="OrthoDB" id="2967208at2"/>
<feature type="compositionally biased region" description="Low complexity" evidence="1">
    <location>
        <begin position="167"/>
        <end position="176"/>
    </location>
</feature>
<feature type="compositionally biased region" description="Basic and acidic residues" evidence="1">
    <location>
        <begin position="32"/>
        <end position="58"/>
    </location>
</feature>
<reference evidence="3 4" key="1">
    <citation type="submission" date="2019-09" db="EMBL/GenBank/DDBJ databases">
        <title>Whole genome sequences of isolates from the Mars Exploration Rovers.</title>
        <authorList>
            <person name="Seuylemezian A."/>
            <person name="Vaishampayan P."/>
        </authorList>
    </citation>
    <scope>NUCLEOTIDE SEQUENCE [LARGE SCALE GENOMIC DNA]</scope>
    <source>
        <strain evidence="3 4">MER_TA_151</strain>
    </source>
</reference>
<evidence type="ECO:0008006" key="5">
    <source>
        <dbReference type="Google" id="ProtNLM"/>
    </source>
</evidence>
<comment type="caution">
    <text evidence="3">The sequence shown here is derived from an EMBL/GenBank/DDBJ whole genome shotgun (WGS) entry which is preliminary data.</text>
</comment>
<evidence type="ECO:0000313" key="4">
    <source>
        <dbReference type="Proteomes" id="UP000326671"/>
    </source>
</evidence>
<evidence type="ECO:0000256" key="1">
    <source>
        <dbReference type="SAM" id="MobiDB-lite"/>
    </source>
</evidence>
<feature type="transmembrane region" description="Helical" evidence="2">
    <location>
        <begin position="126"/>
        <end position="147"/>
    </location>
</feature>
<gene>
    <name evidence="3" type="ORF">F4V44_13600</name>
</gene>
<dbReference type="AlphaFoldDB" id="A0A5J5HNT8"/>
<keyword evidence="2" id="KW-0812">Transmembrane</keyword>
<keyword evidence="2" id="KW-0472">Membrane</keyword>
<dbReference type="Proteomes" id="UP000326671">
    <property type="component" value="Unassembled WGS sequence"/>
</dbReference>
<protein>
    <recommendedName>
        <fullName evidence="5">SPOR domain-containing protein</fullName>
    </recommendedName>
</protein>
<feature type="region of interest" description="Disordered" evidence="1">
    <location>
        <begin position="160"/>
        <end position="186"/>
    </location>
</feature>
<feature type="compositionally biased region" description="Low complexity" evidence="1">
    <location>
        <begin position="1"/>
        <end position="19"/>
    </location>
</feature>
<evidence type="ECO:0000256" key="2">
    <source>
        <dbReference type="SAM" id="Phobius"/>
    </source>
</evidence>
<accession>A0A5J5HNT8</accession>
<organism evidence="3 4">
    <name type="scientific">Niallia endozanthoxylica</name>
    <dbReference type="NCBI Taxonomy" id="2036016"/>
    <lineage>
        <taxon>Bacteria</taxon>
        <taxon>Bacillati</taxon>
        <taxon>Bacillota</taxon>
        <taxon>Bacilli</taxon>
        <taxon>Bacillales</taxon>
        <taxon>Bacillaceae</taxon>
        <taxon>Niallia</taxon>
    </lineage>
</organism>
<sequence length="372" mass="40772">MDKQNNGNTIKIKINGNDNPIKEGNKGIPPDGQKKGNEKGDKQPAKPMEHESAATRESSEEDDTFDWILPSGNHLPKKDESKVIHLHDRKKEKLPIPFKSLLNHKTKNDKVKSAKAKTKSFKKMNVTMLLSVIFAIILGTVFGLILLKLVPTDQAVGGEEDSPVIAEQTTEQTTEQPKPNGSIDVTLPPLTTAVVQEGIYSSQSIAEDNLSSLKEKGTPAAILPIDGKYAIFISMADTVADAKIISKNIDGNGETFSKEFTIGEKKISLQHEEEKKLLELSPQLFKILTASATTAGVSNNISEAAMKNIEKETAVLSQIDKEKLENKAVLDMYSQLEAAAAQLKLYEKNPEDSTFLKLQQSLLSFMAAYISL</sequence>
<feature type="region of interest" description="Disordered" evidence="1">
    <location>
        <begin position="1"/>
        <end position="73"/>
    </location>
</feature>
<keyword evidence="2" id="KW-1133">Transmembrane helix</keyword>
<keyword evidence="4" id="KW-1185">Reference proteome</keyword>
<evidence type="ECO:0000313" key="3">
    <source>
        <dbReference type="EMBL" id="KAA9023131.1"/>
    </source>
</evidence>
<dbReference type="RefSeq" id="WP_150440569.1">
    <property type="nucleotide sequence ID" value="NZ_VYKL01000020.1"/>
</dbReference>
<proteinExistence type="predicted"/>